<dbReference type="EMBL" id="BSNJ01000005">
    <property type="protein sequence ID" value="GLQ21444.1"/>
    <property type="molecule type" value="Genomic_DNA"/>
</dbReference>
<evidence type="ECO:0000256" key="5">
    <source>
        <dbReference type="RuleBase" id="RU362116"/>
    </source>
</evidence>
<gene>
    <name evidence="8" type="primary">flgE</name>
    <name evidence="8" type="ORF">GCM10007854_23990</name>
</gene>
<evidence type="ECO:0000313" key="9">
    <source>
        <dbReference type="Proteomes" id="UP001161390"/>
    </source>
</evidence>
<comment type="function">
    <text evidence="5">A flexible structure which links the flagellar filament to the drive apparatus in the basal body.</text>
</comment>
<reference evidence="8" key="1">
    <citation type="journal article" date="2014" name="Int. J. Syst. Evol. Microbiol.">
        <title>Complete genome of a new Firmicutes species belonging to the dominant human colonic microbiota ('Ruminococcus bicirculans') reveals two chromosomes and a selective capacity to utilize plant glucans.</title>
        <authorList>
            <consortium name="NISC Comparative Sequencing Program"/>
            <person name="Wegmann U."/>
            <person name="Louis P."/>
            <person name="Goesmann A."/>
            <person name="Henrissat B."/>
            <person name="Duncan S.H."/>
            <person name="Flint H.J."/>
        </authorList>
    </citation>
    <scope>NUCLEOTIDE SEQUENCE</scope>
    <source>
        <strain evidence="8">NBRC 108216</strain>
    </source>
</reference>
<comment type="similarity">
    <text evidence="2 5">Belongs to the flagella basal body rod proteins family.</text>
</comment>
<evidence type="ECO:0000256" key="4">
    <source>
        <dbReference type="ARBA" id="ARBA00023143"/>
    </source>
</evidence>
<evidence type="ECO:0000313" key="8">
    <source>
        <dbReference type="EMBL" id="GLQ21444.1"/>
    </source>
</evidence>
<evidence type="ECO:0000259" key="6">
    <source>
        <dbReference type="Pfam" id="PF06429"/>
    </source>
</evidence>
<name>A0ABQ5V3A2_9PROT</name>
<dbReference type="InterPro" id="IPR037058">
    <property type="entry name" value="Falgellar_hook_FlgE_sf"/>
</dbReference>
<evidence type="ECO:0000256" key="2">
    <source>
        <dbReference type="ARBA" id="ARBA00009677"/>
    </source>
</evidence>
<dbReference type="SUPFAM" id="SSF117143">
    <property type="entry name" value="Flagellar hook protein flgE"/>
    <property type="match status" value="1"/>
</dbReference>
<evidence type="ECO:0000256" key="3">
    <source>
        <dbReference type="ARBA" id="ARBA00019015"/>
    </source>
</evidence>
<feature type="domain" description="Flagellar basal-body/hook protein C-terminal" evidence="6">
    <location>
        <begin position="381"/>
        <end position="422"/>
    </location>
</feature>
<dbReference type="Pfam" id="PF07559">
    <property type="entry name" value="FlgE_D2"/>
    <property type="match status" value="1"/>
</dbReference>
<dbReference type="NCBIfam" id="TIGR03506">
    <property type="entry name" value="FlgEFG_subfam"/>
    <property type="match status" value="1"/>
</dbReference>
<evidence type="ECO:0000259" key="7">
    <source>
        <dbReference type="Pfam" id="PF07559"/>
    </source>
</evidence>
<keyword evidence="8" id="KW-0966">Cell projection</keyword>
<keyword evidence="4 5" id="KW-0975">Bacterial flagellum</keyword>
<dbReference type="Proteomes" id="UP001161390">
    <property type="component" value="Unassembled WGS sequence"/>
</dbReference>
<feature type="domain" description="Flagellar hook protein FlgE D2" evidence="7">
    <location>
        <begin position="195"/>
        <end position="303"/>
    </location>
</feature>
<dbReference type="RefSeq" id="WP_284373000.1">
    <property type="nucleotide sequence ID" value="NZ_BSNJ01000005.1"/>
</dbReference>
<accession>A0ABQ5V3A2</accession>
<dbReference type="Pfam" id="PF06429">
    <property type="entry name" value="Flg_bbr_C"/>
    <property type="match status" value="1"/>
</dbReference>
<dbReference type="InterPro" id="IPR020013">
    <property type="entry name" value="Flagellar_FlgE/F/G"/>
</dbReference>
<sequence length="424" mass="44117">MTMTSSLNAGVMGLNVNSTRLAAISNNISNSATYGYKRTDVDFSSLVISERASVYSAGGVRATTTREISDAGSLISTGRSTDLAVNGSGMIPVTNLAGLTQPPTERDFMMVPTGGFAPDADGNLRTESGLYLLGWAIGADGNPINTGRSSQTGLVPVNVSSGLFNAESTSRIQLGVNLPGDPSVLPVGDSLSLPIEYYDQIGLASALNTTFTRNSNNEWSVSIQDQSTGTAVQTAAFDITFNADGTLGSVTSGAGATYDAATGNVSFTLPSGPIDMFVGQLNTAAGMTQIGTSFQAQNVSANGSPAGELQDIEISPTGMLEAIYNTGARRNLFQIPVASVNNLDGLTPQGNQAYSVSRESGDVYLWDAGDGPAGDLVGYALMESNTDIATELTNLIETQRAYSSNAKIVQTVDEMLQETTNLKR</sequence>
<dbReference type="PROSITE" id="PS00588">
    <property type="entry name" value="FLAGELLA_BB_ROD"/>
    <property type="match status" value="1"/>
</dbReference>
<comment type="subcellular location">
    <subcellularLocation>
        <location evidence="1 5">Bacterial flagellum basal body</location>
    </subcellularLocation>
</comment>
<protein>
    <recommendedName>
        <fullName evidence="3 5">Flagellar hook protein FlgE</fullName>
    </recommendedName>
</protein>
<dbReference type="PANTHER" id="PTHR30435">
    <property type="entry name" value="FLAGELLAR PROTEIN"/>
    <property type="match status" value="1"/>
</dbReference>
<comment type="caution">
    <text evidence="8">The sequence shown here is derived from an EMBL/GenBank/DDBJ whole genome shotgun (WGS) entry which is preliminary data.</text>
</comment>
<dbReference type="InterPro" id="IPR011491">
    <property type="entry name" value="FlgE_D2"/>
</dbReference>
<reference evidence="8" key="2">
    <citation type="submission" date="2023-01" db="EMBL/GenBank/DDBJ databases">
        <title>Draft genome sequence of Algimonas porphyrae strain NBRC 108216.</title>
        <authorList>
            <person name="Sun Q."/>
            <person name="Mori K."/>
        </authorList>
    </citation>
    <scope>NUCLEOTIDE SEQUENCE</scope>
    <source>
        <strain evidence="8">NBRC 108216</strain>
    </source>
</reference>
<dbReference type="InterPro" id="IPR010930">
    <property type="entry name" value="Flg_bb/hook_C_dom"/>
</dbReference>
<dbReference type="InterPro" id="IPR037925">
    <property type="entry name" value="FlgE/F/G-like"/>
</dbReference>
<evidence type="ECO:0000256" key="1">
    <source>
        <dbReference type="ARBA" id="ARBA00004117"/>
    </source>
</evidence>
<keyword evidence="8" id="KW-0282">Flagellum</keyword>
<keyword evidence="8" id="KW-0969">Cilium</keyword>
<dbReference type="Gene3D" id="2.60.98.20">
    <property type="entry name" value="Flagellar hook protein FlgE"/>
    <property type="match status" value="1"/>
</dbReference>
<dbReference type="PANTHER" id="PTHR30435:SF1">
    <property type="entry name" value="FLAGELLAR HOOK PROTEIN FLGE"/>
    <property type="match status" value="1"/>
</dbReference>
<organism evidence="8 9">
    <name type="scientific">Algimonas porphyrae</name>
    <dbReference type="NCBI Taxonomy" id="1128113"/>
    <lineage>
        <taxon>Bacteria</taxon>
        <taxon>Pseudomonadati</taxon>
        <taxon>Pseudomonadota</taxon>
        <taxon>Alphaproteobacteria</taxon>
        <taxon>Maricaulales</taxon>
        <taxon>Robiginitomaculaceae</taxon>
        <taxon>Algimonas</taxon>
    </lineage>
</organism>
<dbReference type="InterPro" id="IPR019776">
    <property type="entry name" value="Flagellar_basal_body_rod_CS"/>
</dbReference>
<keyword evidence="9" id="KW-1185">Reference proteome</keyword>
<proteinExistence type="inferred from homology"/>